<gene>
    <name evidence="1" type="ORF">S06H3_16184</name>
</gene>
<comment type="caution">
    <text evidence="1">The sequence shown here is derived from an EMBL/GenBank/DDBJ whole genome shotgun (WGS) entry which is preliminary data.</text>
</comment>
<feature type="non-terminal residue" evidence="1">
    <location>
        <position position="1"/>
    </location>
</feature>
<name>X1MB28_9ZZZZ</name>
<reference evidence="1" key="1">
    <citation type="journal article" date="2014" name="Front. Microbiol.">
        <title>High frequency of phylogenetically diverse reductive dehalogenase-homologous genes in deep subseafloor sedimentary metagenomes.</title>
        <authorList>
            <person name="Kawai M."/>
            <person name="Futagami T."/>
            <person name="Toyoda A."/>
            <person name="Takaki Y."/>
            <person name="Nishi S."/>
            <person name="Hori S."/>
            <person name="Arai W."/>
            <person name="Tsubouchi T."/>
            <person name="Morono Y."/>
            <person name="Uchiyama I."/>
            <person name="Ito T."/>
            <person name="Fujiyama A."/>
            <person name="Inagaki F."/>
            <person name="Takami H."/>
        </authorList>
    </citation>
    <scope>NUCLEOTIDE SEQUENCE</scope>
    <source>
        <strain evidence="1">Expedition CK06-06</strain>
    </source>
</reference>
<sequence length="80" mass="8489">APFLLDEGLTIFTFNHDGSSNFIVELLSIEGSLADLLVNEIGSYEGSKAVGIQQGALFGPEPGIHLLNITADGNWSITIE</sequence>
<dbReference type="AlphaFoldDB" id="X1MB28"/>
<dbReference type="EMBL" id="BARV01007997">
    <property type="protein sequence ID" value="GAI15311.1"/>
    <property type="molecule type" value="Genomic_DNA"/>
</dbReference>
<protein>
    <submittedName>
        <fullName evidence="1">Uncharacterized protein</fullName>
    </submittedName>
</protein>
<proteinExistence type="predicted"/>
<evidence type="ECO:0000313" key="1">
    <source>
        <dbReference type="EMBL" id="GAI15311.1"/>
    </source>
</evidence>
<organism evidence="1">
    <name type="scientific">marine sediment metagenome</name>
    <dbReference type="NCBI Taxonomy" id="412755"/>
    <lineage>
        <taxon>unclassified sequences</taxon>
        <taxon>metagenomes</taxon>
        <taxon>ecological metagenomes</taxon>
    </lineage>
</organism>
<accession>X1MB28</accession>